<evidence type="ECO:0000256" key="1">
    <source>
        <dbReference type="ARBA" id="ARBA00005384"/>
    </source>
</evidence>
<comment type="caution">
    <text evidence="7">The sequence shown here is derived from an EMBL/GenBank/DDBJ whole genome shotgun (WGS) entry which is preliminary data.</text>
</comment>
<dbReference type="InterPro" id="IPR036388">
    <property type="entry name" value="WH-like_DNA-bd_sf"/>
</dbReference>
<evidence type="ECO:0000256" key="3">
    <source>
        <dbReference type="ARBA" id="ARBA00023015"/>
    </source>
</evidence>
<dbReference type="RefSeq" id="WP_099385625.1">
    <property type="nucleotide sequence ID" value="NZ_JANSWH010000081.1"/>
</dbReference>
<accession>A0A2G3E5G0</accession>
<keyword evidence="8" id="KW-1185">Reference proteome</keyword>
<dbReference type="InterPro" id="IPR036390">
    <property type="entry name" value="WH_DNA-bd_sf"/>
</dbReference>
<dbReference type="Pfam" id="PF00155">
    <property type="entry name" value="Aminotran_1_2"/>
    <property type="match status" value="1"/>
</dbReference>
<dbReference type="GO" id="GO:0003700">
    <property type="term" value="F:DNA-binding transcription factor activity"/>
    <property type="evidence" value="ECO:0007669"/>
    <property type="project" value="InterPro"/>
</dbReference>
<reference evidence="7 8" key="2">
    <citation type="submission" date="2017-10" db="EMBL/GenBank/DDBJ databases">
        <authorList>
            <person name="Banno H."/>
            <person name="Chua N.-H."/>
        </authorList>
    </citation>
    <scope>NUCLEOTIDE SEQUENCE [LARGE SCALE GENOMIC DNA]</scope>
    <source>
        <strain evidence="7 8">JK623</strain>
    </source>
</reference>
<evidence type="ECO:0000313" key="7">
    <source>
        <dbReference type="EMBL" id="PHU38313.1"/>
    </source>
</evidence>
<gene>
    <name evidence="7" type="ORF">CSX02_03265</name>
</gene>
<reference evidence="7 8" key="1">
    <citation type="submission" date="2017-10" db="EMBL/GenBank/DDBJ databases">
        <title>Resolving the taxonomy of Roseburia spp., Eubacterium rectale and Agathobacter spp. through phylogenomic analysis.</title>
        <authorList>
            <person name="Sheridan P.O."/>
            <person name="Walker A.W."/>
            <person name="Duncan S.H."/>
            <person name="Scott K.P."/>
            <person name="Toole P.W.O."/>
            <person name="Luis P."/>
            <person name="Flint H.J."/>
        </authorList>
    </citation>
    <scope>NUCLEOTIDE SEQUENCE [LARGE SCALE GENOMIC DNA]</scope>
    <source>
        <strain evidence="7 8">JK623</strain>
    </source>
</reference>
<feature type="domain" description="HTH gntR-type" evidence="6">
    <location>
        <begin position="11"/>
        <end position="79"/>
    </location>
</feature>
<evidence type="ECO:0000313" key="8">
    <source>
        <dbReference type="Proteomes" id="UP000224563"/>
    </source>
</evidence>
<dbReference type="CDD" id="cd00609">
    <property type="entry name" value="AAT_like"/>
    <property type="match status" value="1"/>
</dbReference>
<evidence type="ECO:0000256" key="2">
    <source>
        <dbReference type="ARBA" id="ARBA00022898"/>
    </source>
</evidence>
<dbReference type="SUPFAM" id="SSF46785">
    <property type="entry name" value="Winged helix' DNA-binding domain"/>
    <property type="match status" value="1"/>
</dbReference>
<evidence type="ECO:0000256" key="5">
    <source>
        <dbReference type="ARBA" id="ARBA00023163"/>
    </source>
</evidence>
<name>A0A2G3E5G0_9FIRM</name>
<keyword evidence="3" id="KW-0805">Transcription regulation</keyword>
<organism evidence="7 8">
    <name type="scientific">Agathobacter ruminis</name>
    <dbReference type="NCBI Taxonomy" id="1712665"/>
    <lineage>
        <taxon>Bacteria</taxon>
        <taxon>Bacillati</taxon>
        <taxon>Bacillota</taxon>
        <taxon>Clostridia</taxon>
        <taxon>Lachnospirales</taxon>
        <taxon>Lachnospiraceae</taxon>
        <taxon>Agathobacter</taxon>
    </lineage>
</organism>
<dbReference type="PROSITE" id="PS50949">
    <property type="entry name" value="HTH_GNTR"/>
    <property type="match status" value="1"/>
</dbReference>
<protein>
    <submittedName>
        <fullName evidence="7">GntR family transcriptional regulator</fullName>
    </submittedName>
</protein>
<dbReference type="InterPro" id="IPR015424">
    <property type="entry name" value="PyrdxlP-dep_Trfase"/>
</dbReference>
<comment type="similarity">
    <text evidence="1">In the C-terminal section; belongs to the class-I pyridoxal-phosphate-dependent aminotransferase family.</text>
</comment>
<proteinExistence type="inferred from homology"/>
<dbReference type="GO" id="GO:0003677">
    <property type="term" value="F:DNA binding"/>
    <property type="evidence" value="ECO:0007669"/>
    <property type="project" value="UniProtKB-KW"/>
</dbReference>
<dbReference type="InterPro" id="IPR051446">
    <property type="entry name" value="HTH_trans_reg/aminotransferase"/>
</dbReference>
<dbReference type="CDD" id="cd07377">
    <property type="entry name" value="WHTH_GntR"/>
    <property type="match status" value="1"/>
</dbReference>
<evidence type="ECO:0000259" key="6">
    <source>
        <dbReference type="PROSITE" id="PS50949"/>
    </source>
</evidence>
<dbReference type="Gene3D" id="3.40.640.10">
    <property type="entry name" value="Type I PLP-dependent aspartate aminotransferase-like (Major domain)"/>
    <property type="match status" value="1"/>
</dbReference>
<keyword evidence="4" id="KW-0238">DNA-binding</keyword>
<evidence type="ECO:0000256" key="4">
    <source>
        <dbReference type="ARBA" id="ARBA00023125"/>
    </source>
</evidence>
<dbReference type="InterPro" id="IPR000524">
    <property type="entry name" value="Tscrpt_reg_HTH_GntR"/>
</dbReference>
<dbReference type="PANTHER" id="PTHR46577:SF1">
    <property type="entry name" value="HTH-TYPE TRANSCRIPTIONAL REGULATORY PROTEIN GABR"/>
    <property type="match status" value="1"/>
</dbReference>
<dbReference type="Proteomes" id="UP000224563">
    <property type="component" value="Unassembled WGS sequence"/>
</dbReference>
<keyword evidence="2" id="KW-0663">Pyridoxal phosphate</keyword>
<dbReference type="GO" id="GO:0030170">
    <property type="term" value="F:pyridoxal phosphate binding"/>
    <property type="evidence" value="ECO:0007669"/>
    <property type="project" value="InterPro"/>
</dbReference>
<dbReference type="Gene3D" id="1.10.10.10">
    <property type="entry name" value="Winged helix-like DNA-binding domain superfamily/Winged helix DNA-binding domain"/>
    <property type="match status" value="1"/>
</dbReference>
<dbReference type="PANTHER" id="PTHR46577">
    <property type="entry name" value="HTH-TYPE TRANSCRIPTIONAL REGULATORY PROTEIN GABR"/>
    <property type="match status" value="1"/>
</dbReference>
<dbReference type="AlphaFoldDB" id="A0A2G3E5G0"/>
<dbReference type="InterPro" id="IPR004839">
    <property type="entry name" value="Aminotransferase_I/II_large"/>
</dbReference>
<sequence>MGYLIDRKKYKSAYIALYALLKKDIVDNIYPYGSKLPSKRMLAAETGLSVITVKNAYELLCEEGYVESVERSGYYVIFKSEDGFVQTGQVQLHSRIATGQELTFPYSVLARTMRRVMSDYQEDILDASPNCGREELREAIRVYLARNRDIHVDLNQIIIGSGAEYLYSMIVGILGNEAIYALESPSYEKIEKIYRTAGVTCDMLPLGADGIQSEALAKTDATVMHVSPYRSYPTGIKASASKRFEYIRWAKRPGHYLVEDDYESEFSVSNKPEETLFALSKDDNVIYINTFSKTISPSLRMGYMVLPKHLVERYEQRLGFYSCTVPTFEQLVIASLITNGDFERHINRVRRDKRRKSMT</sequence>
<dbReference type="Pfam" id="PF00392">
    <property type="entry name" value="GntR"/>
    <property type="match status" value="1"/>
</dbReference>
<dbReference type="SMART" id="SM00345">
    <property type="entry name" value="HTH_GNTR"/>
    <property type="match status" value="1"/>
</dbReference>
<keyword evidence="5" id="KW-0804">Transcription</keyword>
<dbReference type="SUPFAM" id="SSF53383">
    <property type="entry name" value="PLP-dependent transferases"/>
    <property type="match status" value="1"/>
</dbReference>
<dbReference type="EMBL" id="PDYG01000011">
    <property type="protein sequence ID" value="PHU38313.1"/>
    <property type="molecule type" value="Genomic_DNA"/>
</dbReference>
<dbReference type="InterPro" id="IPR015421">
    <property type="entry name" value="PyrdxlP-dep_Trfase_major"/>
</dbReference>